<dbReference type="EMBL" id="JBAHYK010002475">
    <property type="protein sequence ID" value="KAL0564994.1"/>
    <property type="molecule type" value="Genomic_DNA"/>
</dbReference>
<organism evidence="2 3">
    <name type="scientific">Marasmius crinis-equi</name>
    <dbReference type="NCBI Taxonomy" id="585013"/>
    <lineage>
        <taxon>Eukaryota</taxon>
        <taxon>Fungi</taxon>
        <taxon>Dikarya</taxon>
        <taxon>Basidiomycota</taxon>
        <taxon>Agaricomycotina</taxon>
        <taxon>Agaricomycetes</taxon>
        <taxon>Agaricomycetidae</taxon>
        <taxon>Agaricales</taxon>
        <taxon>Marasmiineae</taxon>
        <taxon>Marasmiaceae</taxon>
        <taxon>Marasmius</taxon>
    </lineage>
</organism>
<evidence type="ECO:0000313" key="2">
    <source>
        <dbReference type="EMBL" id="KAL0564994.1"/>
    </source>
</evidence>
<keyword evidence="3" id="KW-1185">Reference proteome</keyword>
<sequence>MTRRSRVFKATLCSITLSALVSGSLSVASRVARAPNSKLSVVLGVLAGCLVILGGLVTVYAAYLDRHSTSTLNDSVEMGPAQSNQARDAD</sequence>
<evidence type="ECO:0000313" key="3">
    <source>
        <dbReference type="Proteomes" id="UP001465976"/>
    </source>
</evidence>
<feature type="transmembrane region" description="Helical" evidence="1">
    <location>
        <begin position="43"/>
        <end position="63"/>
    </location>
</feature>
<protein>
    <submittedName>
        <fullName evidence="2">Uncharacterized protein</fullName>
    </submittedName>
</protein>
<accession>A0ABR3EQ37</accession>
<proteinExistence type="predicted"/>
<feature type="non-terminal residue" evidence="2">
    <location>
        <position position="90"/>
    </location>
</feature>
<name>A0ABR3EQ37_9AGAR</name>
<keyword evidence="1" id="KW-0812">Transmembrane</keyword>
<keyword evidence="1" id="KW-0472">Membrane</keyword>
<comment type="caution">
    <text evidence="2">The sequence shown here is derived from an EMBL/GenBank/DDBJ whole genome shotgun (WGS) entry which is preliminary data.</text>
</comment>
<keyword evidence="1" id="KW-1133">Transmembrane helix</keyword>
<gene>
    <name evidence="2" type="ORF">V5O48_017040</name>
</gene>
<reference evidence="2 3" key="1">
    <citation type="submission" date="2024-02" db="EMBL/GenBank/DDBJ databases">
        <title>A draft genome for the cacao thread blight pathogen Marasmius crinis-equi.</title>
        <authorList>
            <person name="Cohen S.P."/>
            <person name="Baruah I.K."/>
            <person name="Amoako-Attah I."/>
            <person name="Bukari Y."/>
            <person name="Meinhardt L.W."/>
            <person name="Bailey B.A."/>
        </authorList>
    </citation>
    <scope>NUCLEOTIDE SEQUENCE [LARGE SCALE GENOMIC DNA]</scope>
    <source>
        <strain evidence="2 3">GH-76</strain>
    </source>
</reference>
<dbReference type="Proteomes" id="UP001465976">
    <property type="component" value="Unassembled WGS sequence"/>
</dbReference>
<evidence type="ECO:0000256" key="1">
    <source>
        <dbReference type="SAM" id="Phobius"/>
    </source>
</evidence>